<accession>A0A1Z4EHE6</accession>
<dbReference type="AlphaFoldDB" id="A0A1Z4EHE6"/>
<organism evidence="1 2">
    <name type="scientific">Mycobacterium shigaense</name>
    <dbReference type="NCBI Taxonomy" id="722731"/>
    <lineage>
        <taxon>Bacteria</taxon>
        <taxon>Bacillati</taxon>
        <taxon>Actinomycetota</taxon>
        <taxon>Actinomycetes</taxon>
        <taxon>Mycobacteriales</taxon>
        <taxon>Mycobacteriaceae</taxon>
        <taxon>Mycobacterium</taxon>
        <taxon>Mycobacterium simiae complex</taxon>
    </lineage>
</organism>
<dbReference type="Proteomes" id="UP000217736">
    <property type="component" value="Chromosome"/>
</dbReference>
<sequence length="162" mass="17316">MASPHRSDGLHSGADADPAPVPPDAQHVEDALPYDAYAGADEAPATIRLRVVPWDVISTLVLITLLIVLATATNWPWRLFGFLSDVCTGETCGPVPYGVDMYIYPVVWGGVGAAIAAAGVGPFVSLLKGWYMSFWPVLSLAILMVASVAGDILTIFSQPYWR</sequence>
<dbReference type="RefSeq" id="WP_096439565.1">
    <property type="nucleotide sequence ID" value="NZ_AP018164.1"/>
</dbReference>
<evidence type="ECO:0000313" key="1">
    <source>
        <dbReference type="EMBL" id="BAX92387.1"/>
    </source>
</evidence>
<keyword evidence="2" id="KW-1185">Reference proteome</keyword>
<dbReference type="EMBL" id="AP018164">
    <property type="protein sequence ID" value="BAX92387.1"/>
    <property type="molecule type" value="Genomic_DNA"/>
</dbReference>
<gene>
    <name evidence="1" type="ORF">MSG_02238</name>
</gene>
<protein>
    <submittedName>
        <fullName evidence="1">Uncharacterized protein</fullName>
    </submittedName>
</protein>
<reference evidence="2" key="1">
    <citation type="submission" date="2017-06" db="EMBL/GenBank/DDBJ databases">
        <title>Complete Genome Sequence of Mycobacterium shigaense.</title>
        <authorList>
            <person name="Fukano H."/>
            <person name="Yoshida M."/>
            <person name="Kazumi Y."/>
            <person name="Ogura Y."/>
            <person name="Mitarai S."/>
            <person name="Hayashi T."/>
            <person name="Hoshino Y."/>
        </authorList>
    </citation>
    <scope>NUCLEOTIDE SEQUENCE [LARGE SCALE GENOMIC DNA]</scope>
    <source>
        <strain evidence="2">UN-152</strain>
    </source>
</reference>
<name>A0A1Z4EHE6_9MYCO</name>
<evidence type="ECO:0000313" key="2">
    <source>
        <dbReference type="Proteomes" id="UP000217736"/>
    </source>
</evidence>
<dbReference type="OrthoDB" id="4733664at2"/>
<dbReference type="KEGG" id="mshg:MSG_02238"/>
<proteinExistence type="predicted"/>